<comment type="subcellular location">
    <subcellularLocation>
        <location evidence="1">Cell membrane</location>
        <topology evidence="1">Multi-pass membrane protein</topology>
    </subcellularLocation>
</comment>
<keyword evidence="11" id="KW-1185">Reference proteome</keyword>
<feature type="transmembrane region" description="Helical" evidence="7">
    <location>
        <begin position="326"/>
        <end position="350"/>
    </location>
</feature>
<dbReference type="InterPro" id="IPR050250">
    <property type="entry name" value="Macrolide_Exporter_MacB"/>
</dbReference>
<evidence type="ECO:0000313" key="11">
    <source>
        <dbReference type="Proteomes" id="UP001428817"/>
    </source>
</evidence>
<feature type="transmembrane region" description="Helical" evidence="7">
    <location>
        <begin position="21"/>
        <end position="41"/>
    </location>
</feature>
<gene>
    <name evidence="10" type="ORF">GCM10023321_85390</name>
</gene>
<evidence type="ECO:0000259" key="8">
    <source>
        <dbReference type="Pfam" id="PF02687"/>
    </source>
</evidence>
<evidence type="ECO:0000256" key="2">
    <source>
        <dbReference type="ARBA" id="ARBA00022475"/>
    </source>
</evidence>
<protein>
    <submittedName>
        <fullName evidence="10">ABC transporter permease</fullName>
    </submittedName>
</protein>
<dbReference type="PANTHER" id="PTHR30572:SF4">
    <property type="entry name" value="ABC TRANSPORTER PERMEASE YTRF"/>
    <property type="match status" value="1"/>
</dbReference>
<feature type="domain" description="ABC3 transporter permease C-terminal" evidence="8">
    <location>
        <begin position="275"/>
        <end position="392"/>
    </location>
</feature>
<feature type="domain" description="MacB-like periplasmic core" evidence="9">
    <location>
        <begin position="21"/>
        <end position="234"/>
    </location>
</feature>
<keyword evidence="5 7" id="KW-0472">Membrane</keyword>
<keyword evidence="3 7" id="KW-0812">Transmembrane</keyword>
<dbReference type="InterPro" id="IPR003838">
    <property type="entry name" value="ABC3_permease_C"/>
</dbReference>
<dbReference type="Proteomes" id="UP001428817">
    <property type="component" value="Unassembled WGS sequence"/>
</dbReference>
<feature type="transmembrane region" description="Helical" evidence="7">
    <location>
        <begin position="268"/>
        <end position="296"/>
    </location>
</feature>
<organism evidence="10 11">
    <name type="scientific">Pseudonocardia eucalypti</name>
    <dbReference type="NCBI Taxonomy" id="648755"/>
    <lineage>
        <taxon>Bacteria</taxon>
        <taxon>Bacillati</taxon>
        <taxon>Actinomycetota</taxon>
        <taxon>Actinomycetes</taxon>
        <taxon>Pseudonocardiales</taxon>
        <taxon>Pseudonocardiaceae</taxon>
        <taxon>Pseudonocardia</taxon>
    </lineage>
</organism>
<evidence type="ECO:0000256" key="7">
    <source>
        <dbReference type="SAM" id="Phobius"/>
    </source>
</evidence>
<evidence type="ECO:0000313" key="10">
    <source>
        <dbReference type="EMBL" id="GAA5176596.1"/>
    </source>
</evidence>
<comment type="caution">
    <text evidence="10">The sequence shown here is derived from an EMBL/GenBank/DDBJ whole genome shotgun (WGS) entry which is preliminary data.</text>
</comment>
<evidence type="ECO:0000256" key="4">
    <source>
        <dbReference type="ARBA" id="ARBA00022989"/>
    </source>
</evidence>
<sequence length="401" mass="42181">MSITQTCASAARSLHAHKLRSILTTFGIVIGVAAVILLVGLGDGLREGYQTAYAPMASQITLSKVKGSVVGGQTHDLTDLDVKALEDRAQPSAVATVTPVVSGQAMATYEQAKYQADVTGSTSDYLTITDQELAQGEMFGDRPSNQRVVVLGPDIATALFGTSTHSAVGEQVRLGRENFTVIGVLASSGQNKDNVVVPLKAARSLFGGADRLDQIIVKAVGPNRVKAAVDEITPVLDERHLIKDPSKRDYRVKNMQDRVDKMNDTLSFLSIFIIAIGAISLIVGGLGVANIMLVSVTERTREIGIRKAIGARSAAIMKQFLTEATVLAGLGGLVGIGVGVGLTLAAARLMPHIAPKYGTPTVNSAAVAIAFMVSLVIGLVAGGYPAWRAARLRPVEALRFQ</sequence>
<dbReference type="InterPro" id="IPR025857">
    <property type="entry name" value="MacB_PCD"/>
</dbReference>
<reference evidence="11" key="1">
    <citation type="journal article" date="2019" name="Int. J. Syst. Evol. Microbiol.">
        <title>The Global Catalogue of Microorganisms (GCM) 10K type strain sequencing project: providing services to taxonomists for standard genome sequencing and annotation.</title>
        <authorList>
            <consortium name="The Broad Institute Genomics Platform"/>
            <consortium name="The Broad Institute Genome Sequencing Center for Infectious Disease"/>
            <person name="Wu L."/>
            <person name="Ma J."/>
        </authorList>
    </citation>
    <scope>NUCLEOTIDE SEQUENCE [LARGE SCALE GENOMIC DNA]</scope>
    <source>
        <strain evidence="11">JCM 18303</strain>
    </source>
</reference>
<dbReference type="Pfam" id="PF12704">
    <property type="entry name" value="MacB_PCD"/>
    <property type="match status" value="1"/>
</dbReference>
<feature type="transmembrane region" description="Helical" evidence="7">
    <location>
        <begin position="362"/>
        <end position="384"/>
    </location>
</feature>
<name>A0ABP9RF47_9PSEU</name>
<evidence type="ECO:0000259" key="9">
    <source>
        <dbReference type="Pfam" id="PF12704"/>
    </source>
</evidence>
<evidence type="ECO:0000256" key="5">
    <source>
        <dbReference type="ARBA" id="ARBA00023136"/>
    </source>
</evidence>
<comment type="similarity">
    <text evidence="6">Belongs to the ABC-4 integral membrane protein family.</text>
</comment>
<dbReference type="EMBL" id="BAABJP010000068">
    <property type="protein sequence ID" value="GAA5176596.1"/>
    <property type="molecule type" value="Genomic_DNA"/>
</dbReference>
<evidence type="ECO:0000256" key="1">
    <source>
        <dbReference type="ARBA" id="ARBA00004651"/>
    </source>
</evidence>
<accession>A0ABP9RF47</accession>
<dbReference type="Pfam" id="PF02687">
    <property type="entry name" value="FtsX"/>
    <property type="match status" value="1"/>
</dbReference>
<keyword evidence="2" id="KW-1003">Cell membrane</keyword>
<evidence type="ECO:0000256" key="6">
    <source>
        <dbReference type="ARBA" id="ARBA00038076"/>
    </source>
</evidence>
<proteinExistence type="inferred from homology"/>
<dbReference type="PANTHER" id="PTHR30572">
    <property type="entry name" value="MEMBRANE COMPONENT OF TRANSPORTER-RELATED"/>
    <property type="match status" value="1"/>
</dbReference>
<keyword evidence="4 7" id="KW-1133">Transmembrane helix</keyword>
<evidence type="ECO:0000256" key="3">
    <source>
        <dbReference type="ARBA" id="ARBA00022692"/>
    </source>
</evidence>